<dbReference type="PANTHER" id="PTHR46910:SF37">
    <property type="entry name" value="ZN(II)2CYS6 TRANSCRIPTION FACTOR (EUROFUNG)"/>
    <property type="match status" value="1"/>
</dbReference>
<dbReference type="InterPro" id="IPR007219">
    <property type="entry name" value="XnlR_reg_dom"/>
</dbReference>
<dbReference type="Proteomes" id="UP001521785">
    <property type="component" value="Unassembled WGS sequence"/>
</dbReference>
<keyword evidence="8" id="KW-1185">Reference proteome</keyword>
<dbReference type="InterPro" id="IPR050987">
    <property type="entry name" value="AtrR-like"/>
</dbReference>
<keyword evidence="2" id="KW-0805">Transcription regulation</keyword>
<dbReference type="EMBL" id="JAKJXO020000004">
    <property type="protein sequence ID" value="KAL1606145.1"/>
    <property type="molecule type" value="Genomic_DNA"/>
</dbReference>
<dbReference type="SMART" id="SM00906">
    <property type="entry name" value="Fungal_trans"/>
    <property type="match status" value="1"/>
</dbReference>
<comment type="caution">
    <text evidence="7">The sequence shown here is derived from an EMBL/GenBank/DDBJ whole genome shotgun (WGS) entry which is preliminary data.</text>
</comment>
<feature type="domain" description="Xylanolytic transcriptional activator regulatory" evidence="6">
    <location>
        <begin position="62"/>
        <end position="137"/>
    </location>
</feature>
<evidence type="ECO:0000256" key="2">
    <source>
        <dbReference type="ARBA" id="ARBA00023015"/>
    </source>
</evidence>
<dbReference type="Pfam" id="PF04082">
    <property type="entry name" value="Fungal_trans"/>
    <property type="match status" value="1"/>
</dbReference>
<dbReference type="PANTHER" id="PTHR46910">
    <property type="entry name" value="TRANSCRIPTION FACTOR PDR1"/>
    <property type="match status" value="1"/>
</dbReference>
<evidence type="ECO:0000313" key="8">
    <source>
        <dbReference type="Proteomes" id="UP001521785"/>
    </source>
</evidence>
<reference evidence="7 8" key="1">
    <citation type="submission" date="2024-02" db="EMBL/GenBank/DDBJ databases">
        <title>De novo assembly and annotation of 12 fungi associated with fruit tree decline syndrome in Ontario, Canada.</title>
        <authorList>
            <person name="Sulman M."/>
            <person name="Ellouze W."/>
            <person name="Ilyukhin E."/>
        </authorList>
    </citation>
    <scope>NUCLEOTIDE SEQUENCE [LARGE SCALE GENOMIC DNA]</scope>
    <source>
        <strain evidence="7 8">M42-189</strain>
    </source>
</reference>
<name>A0ABR3RNY1_9PLEO</name>
<evidence type="ECO:0000256" key="1">
    <source>
        <dbReference type="ARBA" id="ARBA00004123"/>
    </source>
</evidence>
<gene>
    <name evidence="7" type="ORF">SLS60_003546</name>
</gene>
<sequence>MAIAQYCSFGHASFSVGSVSDCLNKAQSALTEILMGDVELANLQVVLGLVIVFQGTSDIRPAVFLISTALRLCQVLGIHRSDSDLYGETTSRKALQLRRVFWIAYILDRDIAMRIRQAPIQQDTDISIEFPPKEPDDDAAGFVSTPEMCQPGFNVFRAYFELSQIQGYVYDALLSVRSQQLSPGERAANCQAIRLLLKDWKGRIPATLSAQALSQTQTFETKVPHSFGKSSFLIRPHFDNAQPSRMNICPYASGLVCLSANSIINFDHRDSLEEQDRRLKSEAVNVLGEMARQTKHKTLTKVLEAVMELDSQYQLMTA</sequence>
<accession>A0ABR3RNY1</accession>
<proteinExistence type="predicted"/>
<organism evidence="7 8">
    <name type="scientific">Paraconiothyrium brasiliense</name>
    <dbReference type="NCBI Taxonomy" id="300254"/>
    <lineage>
        <taxon>Eukaryota</taxon>
        <taxon>Fungi</taxon>
        <taxon>Dikarya</taxon>
        <taxon>Ascomycota</taxon>
        <taxon>Pezizomycotina</taxon>
        <taxon>Dothideomycetes</taxon>
        <taxon>Pleosporomycetidae</taxon>
        <taxon>Pleosporales</taxon>
        <taxon>Massarineae</taxon>
        <taxon>Didymosphaeriaceae</taxon>
        <taxon>Paraconiothyrium</taxon>
    </lineage>
</organism>
<evidence type="ECO:0000259" key="6">
    <source>
        <dbReference type="SMART" id="SM00906"/>
    </source>
</evidence>
<evidence type="ECO:0000313" key="7">
    <source>
        <dbReference type="EMBL" id="KAL1606145.1"/>
    </source>
</evidence>
<keyword evidence="4" id="KW-0804">Transcription</keyword>
<evidence type="ECO:0000256" key="4">
    <source>
        <dbReference type="ARBA" id="ARBA00023163"/>
    </source>
</evidence>
<protein>
    <recommendedName>
        <fullName evidence="6">Xylanolytic transcriptional activator regulatory domain-containing protein</fullName>
    </recommendedName>
</protein>
<evidence type="ECO:0000256" key="5">
    <source>
        <dbReference type="ARBA" id="ARBA00023242"/>
    </source>
</evidence>
<keyword evidence="5" id="KW-0539">Nucleus</keyword>
<evidence type="ECO:0000256" key="3">
    <source>
        <dbReference type="ARBA" id="ARBA00023125"/>
    </source>
</evidence>
<comment type="subcellular location">
    <subcellularLocation>
        <location evidence="1">Nucleus</location>
    </subcellularLocation>
</comment>
<keyword evidence="3" id="KW-0238">DNA-binding</keyword>
<dbReference type="CDD" id="cd12148">
    <property type="entry name" value="fungal_TF_MHR"/>
    <property type="match status" value="1"/>
</dbReference>